<dbReference type="Proteomes" id="UP000236311">
    <property type="component" value="Unassembled WGS sequence"/>
</dbReference>
<dbReference type="GO" id="GO:0004748">
    <property type="term" value="F:ribonucleoside-diphosphate reductase activity, thioredoxin disulfide as acceptor"/>
    <property type="evidence" value="ECO:0007669"/>
    <property type="project" value="TreeGrafter"/>
</dbReference>
<dbReference type="EC" id="1.97.1.-" evidence="7"/>
<dbReference type="NCBIfam" id="TIGR02491">
    <property type="entry name" value="NrdG"/>
    <property type="match status" value="1"/>
</dbReference>
<dbReference type="GO" id="GO:0046872">
    <property type="term" value="F:metal ion binding"/>
    <property type="evidence" value="ECO:0007669"/>
    <property type="project" value="UniProtKB-KW"/>
</dbReference>
<dbReference type="GO" id="GO:0043365">
    <property type="term" value="F:[formate-C-acetyltransferase]-activating enzyme activity"/>
    <property type="evidence" value="ECO:0007669"/>
    <property type="project" value="InterPro"/>
</dbReference>
<dbReference type="PIRSF" id="PIRSF000368">
    <property type="entry name" value="NrdG"/>
    <property type="match status" value="1"/>
</dbReference>
<dbReference type="InterPro" id="IPR013785">
    <property type="entry name" value="Aldolase_TIM"/>
</dbReference>
<evidence type="ECO:0000256" key="2">
    <source>
        <dbReference type="ARBA" id="ARBA00022485"/>
    </source>
</evidence>
<evidence type="ECO:0000256" key="4">
    <source>
        <dbReference type="ARBA" id="ARBA00022723"/>
    </source>
</evidence>
<evidence type="ECO:0000256" key="5">
    <source>
        <dbReference type="ARBA" id="ARBA00023004"/>
    </source>
</evidence>
<keyword evidence="2" id="KW-0004">4Fe-4S</keyword>
<keyword evidence="9" id="KW-1185">Reference proteome</keyword>
<evidence type="ECO:0000256" key="6">
    <source>
        <dbReference type="ARBA" id="ARBA00023014"/>
    </source>
</evidence>
<dbReference type="PANTHER" id="PTHR30352:SF2">
    <property type="entry name" value="ANAEROBIC RIBONUCLEOSIDE-TRIPHOSPHATE REDUCTASE-ACTIVATING PROTEIN"/>
    <property type="match status" value="1"/>
</dbReference>
<keyword evidence="8" id="KW-0670">Pyruvate</keyword>
<evidence type="ECO:0000256" key="3">
    <source>
        <dbReference type="ARBA" id="ARBA00022691"/>
    </source>
</evidence>
<accession>A0A2K4ZM26</accession>
<name>A0A2K4ZM26_9FIRM</name>
<dbReference type="GO" id="GO:0016829">
    <property type="term" value="F:lyase activity"/>
    <property type="evidence" value="ECO:0007669"/>
    <property type="project" value="UniProtKB-KW"/>
</dbReference>
<dbReference type="GO" id="GO:0051539">
    <property type="term" value="F:4 iron, 4 sulfur cluster binding"/>
    <property type="evidence" value="ECO:0007669"/>
    <property type="project" value="UniProtKB-KW"/>
</dbReference>
<dbReference type="SFLD" id="SFLDF00299">
    <property type="entry name" value="anaerobic_ribonucleoside-triph"/>
    <property type="match status" value="1"/>
</dbReference>
<dbReference type="Gene3D" id="3.20.20.70">
    <property type="entry name" value="Aldolase class I"/>
    <property type="match status" value="1"/>
</dbReference>
<dbReference type="Pfam" id="PF13353">
    <property type="entry name" value="Fer4_12"/>
    <property type="match status" value="1"/>
</dbReference>
<keyword evidence="7 8" id="KW-0560">Oxidoreductase</keyword>
<dbReference type="OrthoDB" id="9782387at2"/>
<dbReference type="SFLD" id="SFLDG01066">
    <property type="entry name" value="organic_radical-activating_enz"/>
    <property type="match status" value="1"/>
</dbReference>
<protein>
    <recommendedName>
        <fullName evidence="7">Anaerobic ribonucleoside-triphosphate reductase-activating protein</fullName>
        <ecNumber evidence="7">1.97.1.-</ecNumber>
    </recommendedName>
</protein>
<reference evidence="8 9" key="1">
    <citation type="submission" date="2018-01" db="EMBL/GenBank/DDBJ databases">
        <authorList>
            <person name="Gaut B.S."/>
            <person name="Morton B.R."/>
            <person name="Clegg M.T."/>
            <person name="Duvall M.R."/>
        </authorList>
    </citation>
    <scope>NUCLEOTIDE SEQUENCE [LARGE SCALE GENOMIC DNA]</scope>
    <source>
        <strain evidence="8">GP69</strain>
    </source>
</reference>
<gene>
    <name evidence="8" type="primary">pflA_2</name>
    <name evidence="8" type="ORF">AMURIS_04219</name>
</gene>
<evidence type="ECO:0000256" key="1">
    <source>
        <dbReference type="ARBA" id="ARBA00001966"/>
    </source>
</evidence>
<dbReference type="InterPro" id="IPR034457">
    <property type="entry name" value="Organic_radical-activating"/>
</dbReference>
<dbReference type="SFLD" id="SFLDS00029">
    <property type="entry name" value="Radical_SAM"/>
    <property type="match status" value="1"/>
</dbReference>
<keyword evidence="4" id="KW-0479">Metal-binding</keyword>
<dbReference type="RefSeq" id="WP_103241463.1">
    <property type="nucleotide sequence ID" value="NZ_JANJZD010000026.1"/>
</dbReference>
<dbReference type="InterPro" id="IPR007197">
    <property type="entry name" value="rSAM"/>
</dbReference>
<keyword evidence="6" id="KW-0411">Iron-sulfur</keyword>
<dbReference type="PANTHER" id="PTHR30352">
    <property type="entry name" value="PYRUVATE FORMATE-LYASE-ACTIVATING ENZYME"/>
    <property type="match status" value="1"/>
</dbReference>
<evidence type="ECO:0000313" key="8">
    <source>
        <dbReference type="EMBL" id="SOY31476.1"/>
    </source>
</evidence>
<dbReference type="InterPro" id="IPR012837">
    <property type="entry name" value="NrdG"/>
</dbReference>
<evidence type="ECO:0000313" key="9">
    <source>
        <dbReference type="Proteomes" id="UP000236311"/>
    </source>
</evidence>
<dbReference type="AlphaFoldDB" id="A0A2K4ZM26"/>
<comment type="similarity">
    <text evidence="7">Belongs to the organic radical-activating enzymes family.</text>
</comment>
<proteinExistence type="inferred from homology"/>
<keyword evidence="8" id="KW-0456">Lyase</keyword>
<dbReference type="SFLD" id="SFLDG01063">
    <property type="entry name" value="activating_enzymes__group_1"/>
    <property type="match status" value="1"/>
</dbReference>
<comment type="function">
    <text evidence="7">Activation of anaerobic ribonucleoside-triphosphate reductase under anaerobic conditions by generation of an organic free radical, using S-adenosylmethionine and reduced flavodoxin as cosubstrates to produce 5'-deoxy-adenosine.</text>
</comment>
<comment type="cofactor">
    <cofactor evidence="1">
        <name>[4Fe-4S] cluster</name>
        <dbReference type="ChEBI" id="CHEBI:49883"/>
    </cofactor>
</comment>
<keyword evidence="5" id="KW-0408">Iron</keyword>
<evidence type="ECO:0000256" key="7">
    <source>
        <dbReference type="PIRNR" id="PIRNR000368"/>
    </source>
</evidence>
<sequence>MLHVAGINYESTADAEGVACTIFFSGCKHFCNGCHSKDTWDFNYGKEISNELINVINSEIDKRPFLSALVLSGGDPMYSAVEIKEFILKIHIPNNNIWCYTGFLMEQIIENYEMRELLNLCNVLIDGQFEIEKRDITLSFRGSSNQRIWKKRNGEWYV</sequence>
<keyword evidence="3" id="KW-0949">S-adenosyl-L-methionine</keyword>
<organism evidence="8 9">
    <name type="scientific">Acetatifactor muris</name>
    <dbReference type="NCBI Taxonomy" id="879566"/>
    <lineage>
        <taxon>Bacteria</taxon>
        <taxon>Bacillati</taxon>
        <taxon>Bacillota</taxon>
        <taxon>Clostridia</taxon>
        <taxon>Lachnospirales</taxon>
        <taxon>Lachnospiraceae</taxon>
        <taxon>Acetatifactor</taxon>
    </lineage>
</organism>
<dbReference type="EMBL" id="OFSM01000026">
    <property type="protein sequence ID" value="SOY31476.1"/>
    <property type="molecule type" value="Genomic_DNA"/>
</dbReference>